<keyword evidence="3" id="KW-1185">Reference proteome</keyword>
<dbReference type="Proteomes" id="UP000478052">
    <property type="component" value="Unassembled WGS sequence"/>
</dbReference>
<protein>
    <recommendedName>
        <fullName evidence="4">Peptidase A2 domain-containing protein</fullName>
    </recommendedName>
</protein>
<dbReference type="InterPro" id="IPR021109">
    <property type="entry name" value="Peptidase_aspartic_dom_sf"/>
</dbReference>
<dbReference type="OrthoDB" id="6627168at2759"/>
<dbReference type="Gene3D" id="2.40.70.10">
    <property type="entry name" value="Acid Proteases"/>
    <property type="match status" value="1"/>
</dbReference>
<evidence type="ECO:0000256" key="1">
    <source>
        <dbReference type="SAM" id="MobiDB-lite"/>
    </source>
</evidence>
<dbReference type="PANTHER" id="PTHR33198:SF20">
    <property type="entry name" value="RETROTRANSPOSON GAG DOMAIN-CONTAINING PROTEIN"/>
    <property type="match status" value="1"/>
</dbReference>
<accession>A0A6G0Y428</accession>
<reference evidence="2 3" key="1">
    <citation type="submission" date="2019-08" db="EMBL/GenBank/DDBJ databases">
        <title>Whole genome of Aphis craccivora.</title>
        <authorList>
            <person name="Voronova N.V."/>
            <person name="Shulinski R.S."/>
            <person name="Bandarenka Y.V."/>
            <person name="Zhorov D.G."/>
            <person name="Warner D."/>
        </authorList>
    </citation>
    <scope>NUCLEOTIDE SEQUENCE [LARGE SCALE GENOMIC DNA]</scope>
    <source>
        <strain evidence="2">180601</strain>
        <tissue evidence="2">Whole Body</tissue>
    </source>
</reference>
<proteinExistence type="predicted"/>
<evidence type="ECO:0000313" key="3">
    <source>
        <dbReference type="Proteomes" id="UP000478052"/>
    </source>
</evidence>
<feature type="compositionally biased region" description="Polar residues" evidence="1">
    <location>
        <begin position="12"/>
        <end position="31"/>
    </location>
</feature>
<dbReference type="AlphaFoldDB" id="A0A6G0Y428"/>
<name>A0A6G0Y428_APHCR</name>
<organism evidence="2 3">
    <name type="scientific">Aphis craccivora</name>
    <name type="common">Cowpea aphid</name>
    <dbReference type="NCBI Taxonomy" id="307492"/>
    <lineage>
        <taxon>Eukaryota</taxon>
        <taxon>Metazoa</taxon>
        <taxon>Ecdysozoa</taxon>
        <taxon>Arthropoda</taxon>
        <taxon>Hexapoda</taxon>
        <taxon>Insecta</taxon>
        <taxon>Pterygota</taxon>
        <taxon>Neoptera</taxon>
        <taxon>Paraneoptera</taxon>
        <taxon>Hemiptera</taxon>
        <taxon>Sternorrhyncha</taxon>
        <taxon>Aphidomorpha</taxon>
        <taxon>Aphidoidea</taxon>
        <taxon>Aphididae</taxon>
        <taxon>Aphidini</taxon>
        <taxon>Aphis</taxon>
        <taxon>Aphis</taxon>
    </lineage>
</organism>
<comment type="caution">
    <text evidence="2">The sequence shown here is derived from an EMBL/GenBank/DDBJ whole genome shotgun (WGS) entry which is preliminary data.</text>
</comment>
<dbReference type="EMBL" id="VUJU01006281">
    <property type="protein sequence ID" value="KAF0748962.1"/>
    <property type="molecule type" value="Genomic_DNA"/>
</dbReference>
<dbReference type="SUPFAM" id="SSF50630">
    <property type="entry name" value="Acid proteases"/>
    <property type="match status" value="1"/>
</dbReference>
<dbReference type="PANTHER" id="PTHR33198">
    <property type="entry name" value="ANK_REP_REGION DOMAIN-CONTAINING PROTEIN-RELATED"/>
    <property type="match status" value="1"/>
</dbReference>
<feature type="region of interest" description="Disordered" evidence="1">
    <location>
        <begin position="1"/>
        <end position="36"/>
    </location>
</feature>
<evidence type="ECO:0008006" key="4">
    <source>
        <dbReference type="Google" id="ProtNLM"/>
    </source>
</evidence>
<feature type="compositionally biased region" description="Basic residues" evidence="1">
    <location>
        <begin position="1"/>
        <end position="10"/>
    </location>
</feature>
<sequence length="424" mass="48730">MQNSKAKRRNINNDSTISNEPFDFSSLTNSPKFEEPPTDQLFKFRIKLEFNKPDPLKMTGNLAKNFRSFRQQLQIYFDATESHTKKEATQVEILLNLLGSDGLKIYNTLKIPRNYEILKALEAYCIPRHNETMELYKFFTQKQLDGEPFDKFYSDLRELVKSCELDTCEDKLLKTQIILGISDKELQARSHEMNNCPAYGKTCKQCGLKNHFKNKCRKKEISVVKGQGQINNIETDNMCVSIDALEVMNVKNNEINNYKSWIGEISINGMETKIKLDTGAELNVIPIEMIKKIKGIKLSDSNVTIKSFGGFITKSKGRVTLELENNKIKLYRVFEVVGYEGLPLLSYEACVSLQYKMPEISVIDSMTTNNEINEFIEKNIDVFQGIGKFPEKDQIKLTDNAIPKSNPPRRVPMKIMPQLKEQLE</sequence>
<gene>
    <name evidence="2" type="ORF">FWK35_00017922</name>
</gene>
<evidence type="ECO:0000313" key="2">
    <source>
        <dbReference type="EMBL" id="KAF0748962.1"/>
    </source>
</evidence>